<keyword evidence="2" id="KW-1185">Reference proteome</keyword>
<gene>
    <name evidence="1" type="ORF">D1164_04285</name>
</gene>
<evidence type="ECO:0000313" key="2">
    <source>
        <dbReference type="Proteomes" id="UP000266441"/>
    </source>
</evidence>
<comment type="caution">
    <text evidence="1">The sequence shown here is derived from an EMBL/GenBank/DDBJ whole genome shotgun (WGS) entry which is preliminary data.</text>
</comment>
<evidence type="ECO:0000313" key="1">
    <source>
        <dbReference type="EMBL" id="RIH66813.1"/>
    </source>
</evidence>
<accession>A0A399D5Z8</accession>
<name>A0A399D5Z8_9BACT</name>
<dbReference type="Proteomes" id="UP000266441">
    <property type="component" value="Unassembled WGS sequence"/>
</dbReference>
<dbReference type="EMBL" id="QWET01000002">
    <property type="protein sequence ID" value="RIH66813.1"/>
    <property type="molecule type" value="Genomic_DNA"/>
</dbReference>
<organism evidence="1 2">
    <name type="scientific">Mariniphaga sediminis</name>
    <dbReference type="NCBI Taxonomy" id="1628158"/>
    <lineage>
        <taxon>Bacteria</taxon>
        <taxon>Pseudomonadati</taxon>
        <taxon>Bacteroidota</taxon>
        <taxon>Bacteroidia</taxon>
        <taxon>Marinilabiliales</taxon>
        <taxon>Prolixibacteraceae</taxon>
        <taxon>Mariniphaga</taxon>
    </lineage>
</organism>
<proteinExistence type="predicted"/>
<reference evidence="1 2" key="1">
    <citation type="journal article" date="2015" name="Int. J. Syst. Evol. Microbiol.">
        <title>Mariniphaga sediminis sp. nov., isolated from coastal sediment.</title>
        <authorList>
            <person name="Wang F.Q."/>
            <person name="Shen Q.Y."/>
            <person name="Chen G.J."/>
            <person name="Du Z.J."/>
        </authorList>
    </citation>
    <scope>NUCLEOTIDE SEQUENCE [LARGE SCALE GENOMIC DNA]</scope>
    <source>
        <strain evidence="1 2">SY21</strain>
    </source>
</reference>
<sequence length="73" mass="8472">MVKENKPVTKVSDKIGSCTKEQEEEFYLFLLSGIRQKGVNISRDKKLNSFVNQSLQNKHLYLSEIKVKPVKLF</sequence>
<protein>
    <submittedName>
        <fullName evidence="1">Uncharacterized protein</fullName>
    </submittedName>
</protein>
<dbReference type="AlphaFoldDB" id="A0A399D5Z8"/>